<proteinExistence type="inferred from homology"/>
<dbReference type="InterPro" id="IPR001425">
    <property type="entry name" value="Arc/bac/fun_rhodopsins"/>
</dbReference>
<accession>A0A934IPV9</accession>
<protein>
    <submittedName>
        <fullName evidence="8">Bacteriorhodopsin</fullName>
    </submittedName>
</protein>
<dbReference type="Pfam" id="PF01036">
    <property type="entry name" value="Bac_rhodopsin"/>
    <property type="match status" value="1"/>
</dbReference>
<evidence type="ECO:0000313" key="8">
    <source>
        <dbReference type="EMBL" id="MBJ3775419.1"/>
    </source>
</evidence>
<evidence type="ECO:0000256" key="4">
    <source>
        <dbReference type="ARBA" id="ARBA00022989"/>
    </source>
</evidence>
<evidence type="ECO:0000256" key="3">
    <source>
        <dbReference type="ARBA" id="ARBA00022692"/>
    </source>
</evidence>
<dbReference type="EMBL" id="JAEKJA010000005">
    <property type="protein sequence ID" value="MBJ3775419.1"/>
    <property type="molecule type" value="Genomic_DNA"/>
</dbReference>
<dbReference type="RefSeq" id="WP_198881318.1">
    <property type="nucleotide sequence ID" value="NZ_JAEKJA010000005.1"/>
</dbReference>
<feature type="transmembrane region" description="Helical" evidence="7">
    <location>
        <begin position="6"/>
        <end position="26"/>
    </location>
</feature>
<name>A0A934IPV9_9HYPH</name>
<organism evidence="8 9">
    <name type="scientific">Acuticoccus mangrovi</name>
    <dbReference type="NCBI Taxonomy" id="2796142"/>
    <lineage>
        <taxon>Bacteria</taxon>
        <taxon>Pseudomonadati</taxon>
        <taxon>Pseudomonadota</taxon>
        <taxon>Alphaproteobacteria</taxon>
        <taxon>Hyphomicrobiales</taxon>
        <taxon>Amorphaceae</taxon>
        <taxon>Acuticoccus</taxon>
    </lineage>
</organism>
<evidence type="ECO:0000256" key="1">
    <source>
        <dbReference type="ARBA" id="ARBA00004141"/>
    </source>
</evidence>
<feature type="transmembrane region" description="Helical" evidence="7">
    <location>
        <begin position="165"/>
        <end position="186"/>
    </location>
</feature>
<feature type="transmembrane region" description="Helical" evidence="7">
    <location>
        <begin position="123"/>
        <end position="144"/>
    </location>
</feature>
<evidence type="ECO:0000256" key="2">
    <source>
        <dbReference type="ARBA" id="ARBA00008130"/>
    </source>
</evidence>
<dbReference type="GO" id="GO:0016020">
    <property type="term" value="C:membrane"/>
    <property type="evidence" value="ECO:0007669"/>
    <property type="project" value="UniProtKB-SubCell"/>
</dbReference>
<feature type="transmembrane region" description="Helical" evidence="7">
    <location>
        <begin position="66"/>
        <end position="86"/>
    </location>
</feature>
<feature type="transmembrane region" description="Helical" evidence="7">
    <location>
        <begin position="98"/>
        <end position="117"/>
    </location>
</feature>
<feature type="transmembrane region" description="Helical" evidence="7">
    <location>
        <begin position="192"/>
        <end position="215"/>
    </location>
</feature>
<reference evidence="8" key="1">
    <citation type="submission" date="2020-12" db="EMBL/GenBank/DDBJ databases">
        <title>Bacterial taxonomy.</title>
        <authorList>
            <person name="Pan X."/>
        </authorList>
    </citation>
    <scope>NUCLEOTIDE SEQUENCE</scope>
    <source>
        <strain evidence="8">B2012</strain>
    </source>
</reference>
<dbReference type="PRINTS" id="PR00251">
    <property type="entry name" value="BACTRLOPSIN"/>
</dbReference>
<comment type="subcellular location">
    <subcellularLocation>
        <location evidence="1">Membrane</location>
        <topology evidence="1">Multi-pass membrane protein</topology>
    </subcellularLocation>
</comment>
<feature type="compositionally biased region" description="Basic residues" evidence="6">
    <location>
        <begin position="272"/>
        <end position="287"/>
    </location>
</feature>
<comment type="caution">
    <text evidence="8">The sequence shown here is derived from an EMBL/GenBank/DDBJ whole genome shotgun (WGS) entry which is preliminary data.</text>
</comment>
<dbReference type="AlphaFoldDB" id="A0A934IPV9"/>
<feature type="transmembrane region" description="Helical" evidence="7">
    <location>
        <begin position="301"/>
        <end position="318"/>
    </location>
</feature>
<dbReference type="Gene3D" id="1.20.1070.10">
    <property type="entry name" value="Rhodopsin 7-helix transmembrane proteins"/>
    <property type="match status" value="1"/>
</dbReference>
<evidence type="ECO:0000256" key="7">
    <source>
        <dbReference type="SAM" id="Phobius"/>
    </source>
</evidence>
<keyword evidence="3 7" id="KW-0812">Transmembrane</keyword>
<evidence type="ECO:0000256" key="6">
    <source>
        <dbReference type="SAM" id="MobiDB-lite"/>
    </source>
</evidence>
<dbReference type="SMART" id="SM01021">
    <property type="entry name" value="Bac_rhodopsin"/>
    <property type="match status" value="1"/>
</dbReference>
<dbReference type="SUPFAM" id="SSF81321">
    <property type="entry name" value="Family A G protein-coupled receptor-like"/>
    <property type="match status" value="1"/>
</dbReference>
<sequence>MSETTLLWVGAGAMAVGALAILLLGGASTRRQAGRTGLHGLVCVITAAAYVGLATGAQTIDVAIDVPVRVVDLSLTAALLLLALAVTAAPRGTRIDGLAIASAAAAVAMVVTGAVALDAHGGTALLFLALSLAALAAVLGLLWGPMARSAAAGHPVRQELYRRHAGLLTVLWCLYPPLMIVGPGALDLLDATWTLAGLIALDVASRAAYGLLVVLEDDRLIAVEKHERVGPGRPPTPPGASGGPQGAASPRGGPDADGTPRRDATPDPARLSRARPPRRPLPRHPALRSLHRLRSMERDDLLPVAVIAASLLVIAWPRRSR</sequence>
<keyword evidence="9" id="KW-1185">Reference proteome</keyword>
<evidence type="ECO:0000256" key="5">
    <source>
        <dbReference type="ARBA" id="ARBA00023136"/>
    </source>
</evidence>
<feature type="transmembrane region" description="Helical" evidence="7">
    <location>
        <begin position="38"/>
        <end position="60"/>
    </location>
</feature>
<keyword evidence="4 7" id="KW-1133">Transmembrane helix</keyword>
<keyword evidence="5 7" id="KW-0472">Membrane</keyword>
<evidence type="ECO:0000313" key="9">
    <source>
        <dbReference type="Proteomes" id="UP000609531"/>
    </source>
</evidence>
<comment type="similarity">
    <text evidence="2">Belongs to the archaeal/bacterial/fungal opsin family.</text>
</comment>
<gene>
    <name evidence="8" type="ORF">JCR33_06960</name>
</gene>
<feature type="region of interest" description="Disordered" evidence="6">
    <location>
        <begin position="226"/>
        <end position="287"/>
    </location>
</feature>
<dbReference type="Proteomes" id="UP000609531">
    <property type="component" value="Unassembled WGS sequence"/>
</dbReference>